<keyword evidence="1" id="KW-0812">Transmembrane</keyword>
<protein>
    <submittedName>
        <fullName evidence="2">Uncharacterized protein</fullName>
    </submittedName>
</protein>
<reference evidence="2" key="1">
    <citation type="journal article" date="2014" name="Int. J. Syst. Evol. Microbiol.">
        <title>Complete genome sequence of Corynebacterium casei LMG S-19264T (=DSM 44701T), isolated from a smear-ripened cheese.</title>
        <authorList>
            <consortium name="US DOE Joint Genome Institute (JGI-PGF)"/>
            <person name="Walter F."/>
            <person name="Albersmeier A."/>
            <person name="Kalinowski J."/>
            <person name="Ruckert C."/>
        </authorList>
    </citation>
    <scope>NUCLEOTIDE SEQUENCE</scope>
    <source>
        <strain evidence="2">KCTC 12711</strain>
    </source>
</reference>
<evidence type="ECO:0000256" key="1">
    <source>
        <dbReference type="SAM" id="Phobius"/>
    </source>
</evidence>
<keyword evidence="3" id="KW-1185">Reference proteome</keyword>
<proteinExistence type="predicted"/>
<dbReference type="RefSeq" id="WP_189399337.1">
    <property type="nucleotide sequence ID" value="NZ_BMXA01000002.1"/>
</dbReference>
<dbReference type="EMBL" id="BMXA01000002">
    <property type="protein sequence ID" value="GHA05736.1"/>
    <property type="molecule type" value="Genomic_DNA"/>
</dbReference>
<sequence>MSRKSFSESLLITAIAFIPILIISVLKEFIDPRPFWVFYDHIESLYYYTSIDVDRGYYTSQR</sequence>
<keyword evidence="1" id="KW-1133">Transmembrane helix</keyword>
<accession>A0A918VKV1</accession>
<reference evidence="2" key="2">
    <citation type="submission" date="2020-09" db="EMBL/GenBank/DDBJ databases">
        <authorList>
            <person name="Sun Q."/>
            <person name="Kim S."/>
        </authorList>
    </citation>
    <scope>NUCLEOTIDE SEQUENCE</scope>
    <source>
        <strain evidence="2">KCTC 12711</strain>
    </source>
</reference>
<dbReference type="AlphaFoldDB" id="A0A918VKV1"/>
<comment type="caution">
    <text evidence="2">The sequence shown here is derived from an EMBL/GenBank/DDBJ whole genome shotgun (WGS) entry which is preliminary data.</text>
</comment>
<evidence type="ECO:0000313" key="2">
    <source>
        <dbReference type="EMBL" id="GHA05736.1"/>
    </source>
</evidence>
<dbReference type="Proteomes" id="UP000614811">
    <property type="component" value="Unassembled WGS sequence"/>
</dbReference>
<keyword evidence="1" id="KW-0472">Membrane</keyword>
<organism evidence="2 3">
    <name type="scientific">Arenicella chitinivorans</name>
    <dbReference type="NCBI Taxonomy" id="1329800"/>
    <lineage>
        <taxon>Bacteria</taxon>
        <taxon>Pseudomonadati</taxon>
        <taxon>Pseudomonadota</taxon>
        <taxon>Gammaproteobacteria</taxon>
        <taxon>Arenicellales</taxon>
        <taxon>Arenicellaceae</taxon>
        <taxon>Arenicella</taxon>
    </lineage>
</organism>
<evidence type="ECO:0000313" key="3">
    <source>
        <dbReference type="Proteomes" id="UP000614811"/>
    </source>
</evidence>
<gene>
    <name evidence="2" type="ORF">GCM10008090_14200</name>
</gene>
<feature type="transmembrane region" description="Helical" evidence="1">
    <location>
        <begin position="6"/>
        <end position="26"/>
    </location>
</feature>
<name>A0A918VKV1_9GAMM</name>